<gene>
    <name evidence="3" type="ORF">LZC94_23075</name>
</gene>
<evidence type="ECO:0000259" key="2">
    <source>
        <dbReference type="Pfam" id="PF03781"/>
    </source>
</evidence>
<dbReference type="InterPro" id="IPR016187">
    <property type="entry name" value="CTDL_fold"/>
</dbReference>
<dbReference type="InterPro" id="IPR051043">
    <property type="entry name" value="Sulfatase_Mod_Factor_Kinase"/>
</dbReference>
<evidence type="ECO:0000313" key="4">
    <source>
        <dbReference type="Proteomes" id="UP001370348"/>
    </source>
</evidence>
<feature type="signal peptide" evidence="1">
    <location>
        <begin position="1"/>
        <end position="25"/>
    </location>
</feature>
<sequence>MTRPVRSAWGLVVAAGAMFPSGALGGCSDRPPEGHIVLHIDTDAPVPSILRPPPVPRAAGIRPQLDLTRTPALFDRLRVEFYSRVDETPCSTCVGDFQLDEGTFSRGATVTARGNVDRVRVRLYRSADQNDGDITPGTTVEVVARLPPHGEENAVHASVFLATETMGQPTGKLDAPIPASLDLPEKSKVGTWKPAKRTNCLTAPRSGEVCVPGGAYIMGGGALIQTIPDPRQLGQRIATISPFFLDSREVTVRAIRGWLERTRKPPESVLERWNRLDGPEDNHCTYDRDDALPINCIAKEAAREYCQSLGADLPTEGEYEYVAGGMTSLRYVWGKDNPECHSVIWNPETELTPNCPTVSNPVAWAENDGKRTRDQLVLPTGTIYDLAGNLSEMVLDVAATEKDPCWPEGGSRLIANPLCTKPSLRPDLEPLIVLRGGNWTAQNAILLRAALRAFVDSGPPPAGLYSTVGFRCARHL</sequence>
<feature type="domain" description="Sulfatase-modifying factor enzyme-like" evidence="2">
    <location>
        <begin position="207"/>
        <end position="474"/>
    </location>
</feature>
<dbReference type="InterPro" id="IPR005532">
    <property type="entry name" value="SUMF_dom"/>
</dbReference>
<proteinExistence type="predicted"/>
<evidence type="ECO:0000256" key="1">
    <source>
        <dbReference type="SAM" id="SignalP"/>
    </source>
</evidence>
<protein>
    <submittedName>
        <fullName evidence="3">Formylglycine-generating enzyme family protein</fullName>
    </submittedName>
</protein>
<dbReference type="Gene3D" id="3.90.1580.10">
    <property type="entry name" value="paralog of FGE (formylglycine-generating enzyme)"/>
    <property type="match status" value="1"/>
</dbReference>
<feature type="chain" id="PRO_5046803045" evidence="1">
    <location>
        <begin position="26"/>
        <end position="476"/>
    </location>
</feature>
<dbReference type="PROSITE" id="PS51257">
    <property type="entry name" value="PROKAR_LIPOPROTEIN"/>
    <property type="match status" value="1"/>
</dbReference>
<keyword evidence="1" id="KW-0732">Signal</keyword>
<dbReference type="SUPFAM" id="SSF56436">
    <property type="entry name" value="C-type lectin-like"/>
    <property type="match status" value="1"/>
</dbReference>
<keyword evidence="4" id="KW-1185">Reference proteome</keyword>
<dbReference type="EMBL" id="CP089984">
    <property type="protein sequence ID" value="WXB20092.1"/>
    <property type="molecule type" value="Genomic_DNA"/>
</dbReference>
<accession>A0ABZ2MC49</accession>
<name>A0ABZ2MC49_9BACT</name>
<dbReference type="PANTHER" id="PTHR23150:SF19">
    <property type="entry name" value="FORMYLGLYCINE-GENERATING ENZYME"/>
    <property type="match status" value="1"/>
</dbReference>
<dbReference type="Proteomes" id="UP001370348">
    <property type="component" value="Chromosome"/>
</dbReference>
<dbReference type="PANTHER" id="PTHR23150">
    <property type="entry name" value="SULFATASE MODIFYING FACTOR 1, 2"/>
    <property type="match status" value="1"/>
</dbReference>
<dbReference type="Pfam" id="PF03781">
    <property type="entry name" value="FGE-sulfatase"/>
    <property type="match status" value="1"/>
</dbReference>
<dbReference type="InterPro" id="IPR042095">
    <property type="entry name" value="SUMF_sf"/>
</dbReference>
<organism evidence="3 4">
    <name type="scientific">Pendulispora albinea</name>
    <dbReference type="NCBI Taxonomy" id="2741071"/>
    <lineage>
        <taxon>Bacteria</taxon>
        <taxon>Pseudomonadati</taxon>
        <taxon>Myxococcota</taxon>
        <taxon>Myxococcia</taxon>
        <taxon>Myxococcales</taxon>
        <taxon>Sorangiineae</taxon>
        <taxon>Pendulisporaceae</taxon>
        <taxon>Pendulispora</taxon>
    </lineage>
</organism>
<reference evidence="3 4" key="1">
    <citation type="submission" date="2021-12" db="EMBL/GenBank/DDBJ databases">
        <title>Discovery of the Pendulisporaceae a myxobacterial family with distinct sporulation behavior and unique specialized metabolism.</title>
        <authorList>
            <person name="Garcia R."/>
            <person name="Popoff A."/>
            <person name="Bader C.D."/>
            <person name="Loehr J."/>
            <person name="Walesch S."/>
            <person name="Walt C."/>
            <person name="Boldt J."/>
            <person name="Bunk B."/>
            <person name="Haeckl F.J.F.P.J."/>
            <person name="Gunesch A.P."/>
            <person name="Birkelbach J."/>
            <person name="Nuebel U."/>
            <person name="Pietschmann T."/>
            <person name="Bach T."/>
            <person name="Mueller R."/>
        </authorList>
    </citation>
    <scope>NUCLEOTIDE SEQUENCE [LARGE SCALE GENOMIC DNA]</scope>
    <source>
        <strain evidence="3 4">MSr11954</strain>
    </source>
</reference>
<dbReference type="RefSeq" id="WP_394829694.1">
    <property type="nucleotide sequence ID" value="NZ_CP089984.1"/>
</dbReference>
<evidence type="ECO:0000313" key="3">
    <source>
        <dbReference type="EMBL" id="WXB20092.1"/>
    </source>
</evidence>